<dbReference type="PANTHER" id="PTHR43236:SF2">
    <property type="entry name" value="BLL0069 PROTEIN"/>
    <property type="match status" value="1"/>
</dbReference>
<evidence type="ECO:0000313" key="4">
    <source>
        <dbReference type="EMBL" id="QFS47509.1"/>
    </source>
</evidence>
<proteinExistence type="inferred from homology"/>
<name>A0A5P8W669_9NOSO</name>
<keyword evidence="5" id="KW-1185">Reference proteome</keyword>
<dbReference type="InterPro" id="IPR001387">
    <property type="entry name" value="Cro/C1-type_HTH"/>
</dbReference>
<dbReference type="NCBIfam" id="TIGR02684">
    <property type="entry name" value="dnstrm_HI1420"/>
    <property type="match status" value="1"/>
</dbReference>
<dbReference type="RefSeq" id="WP_225892221.1">
    <property type="nucleotide sequence ID" value="NZ_CP045226.1"/>
</dbReference>
<dbReference type="Pfam" id="PF01381">
    <property type="entry name" value="HTH_3"/>
    <property type="match status" value="1"/>
</dbReference>
<evidence type="ECO:0000256" key="1">
    <source>
        <dbReference type="ARBA" id="ARBA00007227"/>
    </source>
</evidence>
<sequence length="478" mass="54306">MRNFRTLDEFEEEYFRKHPEEIDDYLTEIFQEYAEDNDSGALLASLRVVARVRGISEIAEQIGMTRRGLQKALSSNGNPRLENVNSIMKALGYCLTPTTTNQGSRGDSNMSQKLAPAKVPTPGKILSRELEARGWTQKDLAEIMGRPVQSIDEIIRGSKQITPETAIELSQALGTSPEFWTNLEAKYRLHLVGKEKKEQDIARKSRLYTIAPISELIKNKWIQAADSIDDLERQVCDFFGVSSLDETLQLDVNFRCSEHREPEETSRIAWVKRVENLAKQQAVASFERKKLEAAIPEILACAKQVESIVQIPKLLADLGVHFIIVPHLSKTYLDGAAFYLNSNPVIALTLRYDRIDSFWFTLMHELAHIVLGHQGAYLDNLDALEENDEERAANEKAADWLINPQTLNEFIIRNKKVFSRKVIEEFAQNQNRHPGIILGRLHYYKLVPYKNLKPLLVGVSPILGNSTDNFCDSKLDIL</sequence>
<dbReference type="KEGG" id="nsh:GXM_05001"/>
<dbReference type="CDD" id="cd00093">
    <property type="entry name" value="HTH_XRE"/>
    <property type="match status" value="1"/>
</dbReference>
<dbReference type="InterPro" id="IPR010982">
    <property type="entry name" value="Lambda_DNA-bd_dom_sf"/>
</dbReference>
<dbReference type="PROSITE" id="PS50943">
    <property type="entry name" value="HTH_CROC1"/>
    <property type="match status" value="1"/>
</dbReference>
<protein>
    <submittedName>
        <fullName evidence="4">HigA, HTH-type transcriptional regulator / antitoxin HigA</fullName>
    </submittedName>
</protein>
<dbReference type="NCBIfam" id="TIGR02607">
    <property type="entry name" value="antidote_HigA"/>
    <property type="match status" value="1"/>
</dbReference>
<evidence type="ECO:0000313" key="5">
    <source>
        <dbReference type="Proteomes" id="UP000326678"/>
    </source>
</evidence>
<dbReference type="Proteomes" id="UP000326678">
    <property type="component" value="Chromosome Gxm1"/>
</dbReference>
<accession>A0A5P8W669</accession>
<dbReference type="InterPro" id="IPR014057">
    <property type="entry name" value="HI1420"/>
</dbReference>
<comment type="similarity">
    <text evidence="1">Belongs to the short-chain fatty acyl-CoA assimilation regulator (ScfR) family.</text>
</comment>
<dbReference type="EMBL" id="CP045226">
    <property type="protein sequence ID" value="QFS47509.1"/>
    <property type="molecule type" value="Genomic_DNA"/>
</dbReference>
<evidence type="ECO:0000259" key="3">
    <source>
        <dbReference type="PROSITE" id="PS50943"/>
    </source>
</evidence>
<organism evidence="4 5">
    <name type="scientific">Nostoc sphaeroides CCNUC1</name>
    <dbReference type="NCBI Taxonomy" id="2653204"/>
    <lineage>
        <taxon>Bacteria</taxon>
        <taxon>Bacillati</taxon>
        <taxon>Cyanobacteriota</taxon>
        <taxon>Cyanophyceae</taxon>
        <taxon>Nostocales</taxon>
        <taxon>Nostocaceae</taxon>
        <taxon>Nostoc</taxon>
    </lineage>
</organism>
<dbReference type="Pfam" id="PF21716">
    <property type="entry name" value="dnstrm_HI1420"/>
    <property type="match status" value="1"/>
</dbReference>
<dbReference type="PANTHER" id="PTHR43236">
    <property type="entry name" value="ANTITOXIN HIGA1"/>
    <property type="match status" value="1"/>
</dbReference>
<dbReference type="GO" id="GO:0003677">
    <property type="term" value="F:DNA binding"/>
    <property type="evidence" value="ECO:0007669"/>
    <property type="project" value="InterPro"/>
</dbReference>
<dbReference type="AlphaFoldDB" id="A0A5P8W669"/>
<feature type="region of interest" description="Disordered" evidence="2">
    <location>
        <begin position="99"/>
        <end position="118"/>
    </location>
</feature>
<gene>
    <name evidence="4" type="ORF">GXM_05001</name>
</gene>
<feature type="compositionally biased region" description="Polar residues" evidence="2">
    <location>
        <begin position="99"/>
        <end position="112"/>
    </location>
</feature>
<evidence type="ECO:0000256" key="2">
    <source>
        <dbReference type="SAM" id="MobiDB-lite"/>
    </source>
</evidence>
<feature type="domain" description="HTH cro/C1-type" evidence="3">
    <location>
        <begin position="126"/>
        <end position="180"/>
    </location>
</feature>
<reference evidence="4 5" key="1">
    <citation type="submission" date="2019-10" db="EMBL/GenBank/DDBJ databases">
        <title>Genomic and transcriptomic insights into the perfect genentic adaptation of a filamentous nitrogen-fixing cyanobacterium to rice fields.</title>
        <authorList>
            <person name="Chen Z."/>
        </authorList>
    </citation>
    <scope>NUCLEOTIDE SEQUENCE [LARGE SCALE GENOMIC DNA]</scope>
    <source>
        <strain evidence="4">CCNUC1</strain>
    </source>
</reference>
<dbReference type="Pfam" id="PF06114">
    <property type="entry name" value="Peptidase_M78"/>
    <property type="match status" value="1"/>
</dbReference>
<dbReference type="Gene3D" id="1.10.10.2910">
    <property type="match status" value="1"/>
</dbReference>
<dbReference type="InterPro" id="IPR010359">
    <property type="entry name" value="IrrE_HExxH"/>
</dbReference>
<dbReference type="InterPro" id="IPR013430">
    <property type="entry name" value="Toxin_antidote_HigA"/>
</dbReference>
<dbReference type="InterPro" id="IPR052345">
    <property type="entry name" value="Rad_response_metalloprotease"/>
</dbReference>
<dbReference type="SMART" id="SM00530">
    <property type="entry name" value="HTH_XRE"/>
    <property type="match status" value="2"/>
</dbReference>
<dbReference type="Gene3D" id="1.10.260.40">
    <property type="entry name" value="lambda repressor-like DNA-binding domains"/>
    <property type="match status" value="1"/>
</dbReference>
<dbReference type="SUPFAM" id="SSF47413">
    <property type="entry name" value="lambda repressor-like DNA-binding domains"/>
    <property type="match status" value="2"/>
</dbReference>